<organism evidence="1 2">
    <name type="scientific">Lindgomyces ingoldianus</name>
    <dbReference type="NCBI Taxonomy" id="673940"/>
    <lineage>
        <taxon>Eukaryota</taxon>
        <taxon>Fungi</taxon>
        <taxon>Dikarya</taxon>
        <taxon>Ascomycota</taxon>
        <taxon>Pezizomycotina</taxon>
        <taxon>Dothideomycetes</taxon>
        <taxon>Pleosporomycetidae</taxon>
        <taxon>Pleosporales</taxon>
        <taxon>Lindgomycetaceae</taxon>
        <taxon>Lindgomyces</taxon>
    </lineage>
</organism>
<proteinExistence type="predicted"/>
<evidence type="ECO:0000313" key="2">
    <source>
        <dbReference type="Proteomes" id="UP000799755"/>
    </source>
</evidence>
<name>A0ACB6RA35_9PLEO</name>
<comment type="caution">
    <text evidence="1">The sequence shown here is derived from an EMBL/GenBank/DDBJ whole genome shotgun (WGS) entry which is preliminary data.</text>
</comment>
<protein>
    <submittedName>
        <fullName evidence="1">Uncharacterized protein</fullName>
    </submittedName>
</protein>
<reference evidence="1" key="1">
    <citation type="journal article" date="2020" name="Stud. Mycol.">
        <title>101 Dothideomycetes genomes: a test case for predicting lifestyles and emergence of pathogens.</title>
        <authorList>
            <person name="Haridas S."/>
            <person name="Albert R."/>
            <person name="Binder M."/>
            <person name="Bloem J."/>
            <person name="Labutti K."/>
            <person name="Salamov A."/>
            <person name="Andreopoulos B."/>
            <person name="Baker S."/>
            <person name="Barry K."/>
            <person name="Bills G."/>
            <person name="Bluhm B."/>
            <person name="Cannon C."/>
            <person name="Castanera R."/>
            <person name="Culley D."/>
            <person name="Daum C."/>
            <person name="Ezra D."/>
            <person name="Gonzalez J."/>
            <person name="Henrissat B."/>
            <person name="Kuo A."/>
            <person name="Liang C."/>
            <person name="Lipzen A."/>
            <person name="Lutzoni F."/>
            <person name="Magnuson J."/>
            <person name="Mondo S."/>
            <person name="Nolan M."/>
            <person name="Ohm R."/>
            <person name="Pangilinan J."/>
            <person name="Park H.-J."/>
            <person name="Ramirez L."/>
            <person name="Alfaro M."/>
            <person name="Sun H."/>
            <person name="Tritt A."/>
            <person name="Yoshinaga Y."/>
            <person name="Zwiers L.-H."/>
            <person name="Turgeon B."/>
            <person name="Goodwin S."/>
            <person name="Spatafora J."/>
            <person name="Crous P."/>
            <person name="Grigoriev I."/>
        </authorList>
    </citation>
    <scope>NUCLEOTIDE SEQUENCE</scope>
    <source>
        <strain evidence="1">ATCC 200398</strain>
    </source>
</reference>
<sequence>MIWCIPSLNIRPTAKRKVRRPNPRTIEIHTDSSRHSSGIWRVAELSFDIASETNVISQRLVKNVLEKPITQLEKEDREWAIAQNDCESSVGGFVDLVWCFERSPRRLHGPTRFLVSETYDPPYDAVLGRRDTVECGIAKGKDCG</sequence>
<accession>A0ACB6RA35</accession>
<dbReference type="EMBL" id="MU003496">
    <property type="protein sequence ID" value="KAF2475392.1"/>
    <property type="molecule type" value="Genomic_DNA"/>
</dbReference>
<evidence type="ECO:0000313" key="1">
    <source>
        <dbReference type="EMBL" id="KAF2475392.1"/>
    </source>
</evidence>
<keyword evidence="2" id="KW-1185">Reference proteome</keyword>
<dbReference type="Proteomes" id="UP000799755">
    <property type="component" value="Unassembled WGS sequence"/>
</dbReference>
<gene>
    <name evidence="1" type="ORF">BDR25DRAFT_301083</name>
</gene>